<dbReference type="InterPro" id="IPR020846">
    <property type="entry name" value="MFS_dom"/>
</dbReference>
<dbReference type="EMBL" id="JAPYYP010000005">
    <property type="protein sequence ID" value="MDA5107875.1"/>
    <property type="molecule type" value="Genomic_DNA"/>
</dbReference>
<dbReference type="AlphaFoldDB" id="A0A9X3TP73"/>
<reference evidence="9" key="1">
    <citation type="submission" date="2022-12" db="EMBL/GenBank/DDBJ databases">
        <title>Draft genome sequence of the thermophilic strain Brevibacillus thermoruber HT42, isolated from Los Humeros, Puebla, Mexico, with biotechnological potential.</title>
        <authorList>
            <person name="Lara Sanchez J."/>
            <person name="Solis Palacios R."/>
            <person name="Bustos Baena A.S."/>
            <person name="Ruz Baez A.E."/>
            <person name="Espinosa Luna G."/>
            <person name="Oliart Ros R.M."/>
        </authorList>
    </citation>
    <scope>NUCLEOTIDE SEQUENCE</scope>
    <source>
        <strain evidence="9">HT42</strain>
    </source>
</reference>
<sequence>MKNSFFLFRIAFLRSILMSVFFLQIGIWVRNFAVLMFVLKETNNDAFAVTMISVAQYAPMFLFSFIGGTLADRWKPKKTMVICDMLSSLFVLLVLVTLKIGIWEIVYVVTLASSILSQFSQPSTMKLYKRHVPSDKLQSALAMFQTLQSMFMIIGPAVGAYVYERFGIFVSLAITSLMFLFSSLALSTIPRDEEEVIRSTNHSMFRDVMDGFRYILYKPELKIMGACYMFAGLAVGMIQPLAVFVIMEKLFLPKESVMYLMVASGVSTLLGSVLVMLLRNRITPQKLLVLGMLVDSISLIVIGFSESVMLTFTAQIVYGLFQPMIHIGISAIIVSTTGQEYLGRVNGFLNPLFMGMMVLMMCVSGWLKDLLSITSIYIFAGLLFFTGMSTVLPLLQNNLASKKETQTTT</sequence>
<feature type="transmembrane region" description="Helical" evidence="7">
    <location>
        <begin position="258"/>
        <end position="278"/>
    </location>
</feature>
<dbReference type="RefSeq" id="WP_029098758.1">
    <property type="nucleotide sequence ID" value="NZ_JAPYYP010000005.1"/>
</dbReference>
<dbReference type="Pfam" id="PF07690">
    <property type="entry name" value="MFS_1"/>
    <property type="match status" value="1"/>
</dbReference>
<keyword evidence="10" id="KW-1185">Reference proteome</keyword>
<evidence type="ECO:0000313" key="9">
    <source>
        <dbReference type="EMBL" id="MDA5107875.1"/>
    </source>
</evidence>
<dbReference type="PANTHER" id="PTHR23513">
    <property type="entry name" value="INTEGRAL MEMBRANE EFFLUX PROTEIN-RELATED"/>
    <property type="match status" value="1"/>
</dbReference>
<feature type="transmembrane region" description="Helical" evidence="7">
    <location>
        <begin position="168"/>
        <end position="189"/>
    </location>
</feature>
<evidence type="ECO:0000259" key="8">
    <source>
        <dbReference type="PROSITE" id="PS50850"/>
    </source>
</evidence>
<dbReference type="GO" id="GO:0005886">
    <property type="term" value="C:plasma membrane"/>
    <property type="evidence" value="ECO:0007669"/>
    <property type="project" value="UniProtKB-SubCell"/>
</dbReference>
<evidence type="ECO:0000313" key="10">
    <source>
        <dbReference type="Proteomes" id="UP001151071"/>
    </source>
</evidence>
<dbReference type="GO" id="GO:0022857">
    <property type="term" value="F:transmembrane transporter activity"/>
    <property type="evidence" value="ECO:0007669"/>
    <property type="project" value="InterPro"/>
</dbReference>
<evidence type="ECO:0000256" key="5">
    <source>
        <dbReference type="ARBA" id="ARBA00022989"/>
    </source>
</evidence>
<dbReference type="PANTHER" id="PTHR23513:SF6">
    <property type="entry name" value="MAJOR FACILITATOR SUPERFAMILY ASSOCIATED DOMAIN-CONTAINING PROTEIN"/>
    <property type="match status" value="1"/>
</dbReference>
<feature type="transmembrane region" description="Helical" evidence="7">
    <location>
        <begin position="316"/>
        <end position="336"/>
    </location>
</feature>
<dbReference type="InterPro" id="IPR011701">
    <property type="entry name" value="MFS"/>
</dbReference>
<evidence type="ECO:0000256" key="6">
    <source>
        <dbReference type="ARBA" id="ARBA00023136"/>
    </source>
</evidence>
<gene>
    <name evidence="9" type="ORF">O3V59_05860</name>
</gene>
<feature type="transmembrane region" description="Helical" evidence="7">
    <location>
        <begin position="223"/>
        <end position="246"/>
    </location>
</feature>
<keyword evidence="3" id="KW-1003">Cell membrane</keyword>
<evidence type="ECO:0000256" key="1">
    <source>
        <dbReference type="ARBA" id="ARBA00004651"/>
    </source>
</evidence>
<comment type="caution">
    <text evidence="9">The sequence shown here is derived from an EMBL/GenBank/DDBJ whole genome shotgun (WGS) entry which is preliminary data.</text>
</comment>
<protein>
    <submittedName>
        <fullName evidence="9">MFS transporter</fullName>
    </submittedName>
</protein>
<accession>A0A9X3TP73</accession>
<evidence type="ECO:0000256" key="2">
    <source>
        <dbReference type="ARBA" id="ARBA00022448"/>
    </source>
</evidence>
<keyword evidence="5 7" id="KW-1133">Transmembrane helix</keyword>
<feature type="domain" description="Major facilitator superfamily (MFS) profile" evidence="8">
    <location>
        <begin position="12"/>
        <end position="398"/>
    </location>
</feature>
<feature type="transmembrane region" description="Helical" evidence="7">
    <location>
        <begin position="7"/>
        <end position="27"/>
    </location>
</feature>
<evidence type="ECO:0000256" key="7">
    <source>
        <dbReference type="SAM" id="Phobius"/>
    </source>
</evidence>
<proteinExistence type="predicted"/>
<dbReference type="SUPFAM" id="SSF103473">
    <property type="entry name" value="MFS general substrate transporter"/>
    <property type="match status" value="1"/>
</dbReference>
<dbReference type="Gene3D" id="1.20.1250.20">
    <property type="entry name" value="MFS general substrate transporter like domains"/>
    <property type="match status" value="2"/>
</dbReference>
<dbReference type="PROSITE" id="PS50850">
    <property type="entry name" value="MFS"/>
    <property type="match status" value="1"/>
</dbReference>
<keyword evidence="4 7" id="KW-0812">Transmembrane</keyword>
<dbReference type="CDD" id="cd06173">
    <property type="entry name" value="MFS_MefA_like"/>
    <property type="match status" value="1"/>
</dbReference>
<feature type="transmembrane region" description="Helical" evidence="7">
    <location>
        <begin position="348"/>
        <end position="367"/>
    </location>
</feature>
<comment type="subcellular location">
    <subcellularLocation>
        <location evidence="1">Cell membrane</location>
        <topology evidence="1">Multi-pass membrane protein</topology>
    </subcellularLocation>
</comment>
<dbReference type="InterPro" id="IPR036259">
    <property type="entry name" value="MFS_trans_sf"/>
</dbReference>
<name>A0A9X3TP73_9BACL</name>
<evidence type="ECO:0000256" key="3">
    <source>
        <dbReference type="ARBA" id="ARBA00022475"/>
    </source>
</evidence>
<evidence type="ECO:0000256" key="4">
    <source>
        <dbReference type="ARBA" id="ARBA00022692"/>
    </source>
</evidence>
<keyword evidence="2" id="KW-0813">Transport</keyword>
<dbReference type="Proteomes" id="UP001151071">
    <property type="component" value="Unassembled WGS sequence"/>
</dbReference>
<feature type="transmembrane region" description="Helical" evidence="7">
    <location>
        <begin position="47"/>
        <end position="67"/>
    </location>
</feature>
<keyword evidence="6 7" id="KW-0472">Membrane</keyword>
<organism evidence="9 10">
    <name type="scientific">Brevibacillus thermoruber</name>
    <dbReference type="NCBI Taxonomy" id="33942"/>
    <lineage>
        <taxon>Bacteria</taxon>
        <taxon>Bacillati</taxon>
        <taxon>Bacillota</taxon>
        <taxon>Bacilli</taxon>
        <taxon>Bacillales</taxon>
        <taxon>Paenibacillaceae</taxon>
        <taxon>Brevibacillus</taxon>
    </lineage>
</organism>
<feature type="transmembrane region" description="Helical" evidence="7">
    <location>
        <begin position="287"/>
        <end position="304"/>
    </location>
</feature>
<feature type="transmembrane region" description="Helical" evidence="7">
    <location>
        <begin position="373"/>
        <end position="395"/>
    </location>
</feature>